<evidence type="ECO:0000313" key="4">
    <source>
        <dbReference type="Proteomes" id="UP001169006"/>
    </source>
</evidence>
<proteinExistence type="inferred from homology"/>
<evidence type="ECO:0000259" key="2">
    <source>
        <dbReference type="SMART" id="SM00854"/>
    </source>
</evidence>
<dbReference type="Pfam" id="PF09587">
    <property type="entry name" value="PGA_cap"/>
    <property type="match status" value="1"/>
</dbReference>
<comment type="caution">
    <text evidence="3">The sequence shown here is derived from an EMBL/GenBank/DDBJ whole genome shotgun (WGS) entry which is preliminary data.</text>
</comment>
<dbReference type="InterPro" id="IPR019079">
    <property type="entry name" value="Capsule_synth_CapA"/>
</dbReference>
<keyword evidence="4" id="KW-1185">Reference proteome</keyword>
<dbReference type="SMART" id="SM00854">
    <property type="entry name" value="PGA_cap"/>
    <property type="match status" value="1"/>
</dbReference>
<dbReference type="Proteomes" id="UP001169006">
    <property type="component" value="Unassembled WGS sequence"/>
</dbReference>
<evidence type="ECO:0000256" key="1">
    <source>
        <dbReference type="ARBA" id="ARBA00005662"/>
    </source>
</evidence>
<reference evidence="3" key="2">
    <citation type="submission" date="2023-07" db="EMBL/GenBank/DDBJ databases">
        <authorList>
            <person name="Sun H."/>
        </authorList>
    </citation>
    <scope>NUCLEOTIDE SEQUENCE</scope>
    <source>
        <strain evidence="3">05753</strain>
    </source>
</reference>
<dbReference type="InterPro" id="IPR052169">
    <property type="entry name" value="CW_Biosynth-Accessory"/>
</dbReference>
<dbReference type="PANTHER" id="PTHR33393:SF13">
    <property type="entry name" value="PGA BIOSYNTHESIS PROTEIN CAPA"/>
    <property type="match status" value="1"/>
</dbReference>
<evidence type="ECO:0000313" key="3">
    <source>
        <dbReference type="EMBL" id="MDO1583011.1"/>
    </source>
</evidence>
<dbReference type="EMBL" id="JAUKWQ010000003">
    <property type="protein sequence ID" value="MDO1583011.1"/>
    <property type="molecule type" value="Genomic_DNA"/>
</dbReference>
<dbReference type="SUPFAM" id="SSF56300">
    <property type="entry name" value="Metallo-dependent phosphatases"/>
    <property type="match status" value="1"/>
</dbReference>
<dbReference type="RefSeq" id="WP_302077168.1">
    <property type="nucleotide sequence ID" value="NZ_JAUKWQ010000003.1"/>
</dbReference>
<comment type="similarity">
    <text evidence="1">Belongs to the CapA family.</text>
</comment>
<organism evidence="3 4">
    <name type="scientific">Rhizobium oryzicola</name>
    <dbReference type="NCBI Taxonomy" id="1232668"/>
    <lineage>
        <taxon>Bacteria</taxon>
        <taxon>Pseudomonadati</taxon>
        <taxon>Pseudomonadota</taxon>
        <taxon>Alphaproteobacteria</taxon>
        <taxon>Hyphomicrobiales</taxon>
        <taxon>Rhizobiaceae</taxon>
        <taxon>Rhizobium/Agrobacterium group</taxon>
        <taxon>Rhizobium</taxon>
    </lineage>
</organism>
<protein>
    <submittedName>
        <fullName evidence="3">CapA family protein</fullName>
    </submittedName>
</protein>
<dbReference type="InterPro" id="IPR029052">
    <property type="entry name" value="Metallo-depent_PP-like"/>
</dbReference>
<name>A0ABT8SYG1_9HYPH</name>
<sequence>MPLTIAVTGQALIHQPLQLSAEASLLAHFLSSDATLANFEGVVEAYCAWPTKTKTVHAVKRDVVRSLAELGFRAMAHANNHAFDLGPPGIIASRTAFDVHGMALTGSGNDLNEALKPAYISTPQRRISLYSVDLGPQPDIVYAAPTRPGIAPLRLRRRIRLPESEYQMMTSIQQALGDDRRLAARRAVGYSPAQTEGFDAFGTTFLPGDRVAADWQVDPEDWQQLASRLQASRDRNELIVVAIHNHHWDADWATTPAWLDALTDQLVEYGADLVIGTGAPVMQPMRFHRGRPILSGLGNFIFHTARSDTYDREGVDVWRSVAVRLTFSDEGLLEHVNVMPIAVGRPSNGEEADQPMPLEGQDADEIYTRYTSRLLADEEQLVSRFQPEKAG</sequence>
<reference evidence="3" key="1">
    <citation type="journal article" date="2015" name="Int. J. Syst. Evol. Microbiol.">
        <title>Rhizobium oryzicola sp. nov., potential plant-growth-promoting endophytic bacteria isolated from rice roots.</title>
        <authorList>
            <person name="Zhang X.X."/>
            <person name="Gao J.S."/>
            <person name="Cao Y.H."/>
            <person name="Sheirdil R.A."/>
            <person name="Wang X.C."/>
            <person name="Zhang L."/>
        </authorList>
    </citation>
    <scope>NUCLEOTIDE SEQUENCE</scope>
    <source>
        <strain evidence="3">05753</strain>
    </source>
</reference>
<dbReference type="PANTHER" id="PTHR33393">
    <property type="entry name" value="POLYGLUTAMINE SYNTHESIS ACCESSORY PROTEIN RV0574C-RELATED"/>
    <property type="match status" value="1"/>
</dbReference>
<feature type="domain" description="Capsule synthesis protein CapA" evidence="2">
    <location>
        <begin position="4"/>
        <end position="304"/>
    </location>
</feature>
<gene>
    <name evidence="3" type="ORF">Q2T52_13045</name>
</gene>
<accession>A0ABT8SYG1</accession>